<dbReference type="Gene3D" id="2.60.40.10">
    <property type="entry name" value="Immunoglobulins"/>
    <property type="match status" value="1"/>
</dbReference>
<dbReference type="GO" id="GO:0043277">
    <property type="term" value="P:apoptotic cell clearance"/>
    <property type="evidence" value="ECO:0007669"/>
    <property type="project" value="TreeGrafter"/>
</dbReference>
<dbReference type="GO" id="GO:0001786">
    <property type="term" value="F:phosphatidylserine binding"/>
    <property type="evidence" value="ECO:0007669"/>
    <property type="project" value="TreeGrafter"/>
</dbReference>
<dbReference type="GO" id="GO:0060097">
    <property type="term" value="P:cytoskeletal rearrangement involved in phagocytosis, engulfment"/>
    <property type="evidence" value="ECO:0007669"/>
    <property type="project" value="TreeGrafter"/>
</dbReference>
<accession>A0A091GAK3</accession>
<feature type="signal peptide" evidence="2">
    <location>
        <begin position="1"/>
        <end position="19"/>
    </location>
</feature>
<dbReference type="SUPFAM" id="SSF48726">
    <property type="entry name" value="Immunoglobulin"/>
    <property type="match status" value="1"/>
</dbReference>
<dbReference type="InterPro" id="IPR007110">
    <property type="entry name" value="Ig-like_dom"/>
</dbReference>
<dbReference type="Proteomes" id="UP000053760">
    <property type="component" value="Unassembled WGS sequence"/>
</dbReference>
<evidence type="ECO:0000313" key="5">
    <source>
        <dbReference type="Proteomes" id="UP000053760"/>
    </source>
</evidence>
<feature type="non-terminal residue" evidence="4">
    <location>
        <position position="217"/>
    </location>
</feature>
<dbReference type="AlphaFoldDB" id="A0A091GAK3"/>
<proteinExistence type="predicted"/>
<dbReference type="EMBL" id="KL447998">
    <property type="protein sequence ID" value="KFO79385.1"/>
    <property type="molecule type" value="Genomic_DNA"/>
</dbReference>
<keyword evidence="1" id="KW-0472">Membrane</keyword>
<organism evidence="4 5">
    <name type="scientific">Cuculus canorus</name>
    <name type="common">Common cuckoo</name>
    <dbReference type="NCBI Taxonomy" id="55661"/>
    <lineage>
        <taxon>Eukaryota</taxon>
        <taxon>Metazoa</taxon>
        <taxon>Chordata</taxon>
        <taxon>Craniata</taxon>
        <taxon>Vertebrata</taxon>
        <taxon>Euteleostomi</taxon>
        <taxon>Archelosauria</taxon>
        <taxon>Archosauria</taxon>
        <taxon>Dinosauria</taxon>
        <taxon>Saurischia</taxon>
        <taxon>Theropoda</taxon>
        <taxon>Coelurosauria</taxon>
        <taxon>Aves</taxon>
        <taxon>Neognathae</taxon>
        <taxon>Neoaves</taxon>
        <taxon>Otidimorphae</taxon>
        <taxon>Cuculiformes</taxon>
        <taxon>Cuculidae</taxon>
        <taxon>Cuculus</taxon>
    </lineage>
</organism>
<feature type="transmembrane region" description="Helical" evidence="1">
    <location>
        <begin position="195"/>
        <end position="216"/>
    </location>
</feature>
<keyword evidence="2" id="KW-0732">Signal</keyword>
<feature type="chain" id="PRO_5001873830" description="Ig-like domain-containing protein" evidence="2">
    <location>
        <begin position="20"/>
        <end position="217"/>
    </location>
</feature>
<dbReference type="InterPro" id="IPR013783">
    <property type="entry name" value="Ig-like_fold"/>
</dbReference>
<dbReference type="PANTHER" id="PTHR46608">
    <property type="entry name" value="T-CELL IMMUNOGLOBULIN AND MUCIN DOMAIN-CONTAINING PROTEIN 4"/>
    <property type="match status" value="1"/>
</dbReference>
<evidence type="ECO:0000256" key="2">
    <source>
        <dbReference type="SAM" id="SignalP"/>
    </source>
</evidence>
<feature type="non-terminal residue" evidence="4">
    <location>
        <position position="1"/>
    </location>
</feature>
<dbReference type="PANTHER" id="PTHR46608:SF3">
    <property type="entry name" value="T-CELL IMMUNOGLOBULIN AND MUCIN DOMAIN-CONTAINING PROTEIN 4"/>
    <property type="match status" value="1"/>
</dbReference>
<evidence type="ECO:0000259" key="3">
    <source>
        <dbReference type="PROSITE" id="PS50835"/>
    </source>
</evidence>
<protein>
    <recommendedName>
        <fullName evidence="3">Ig-like domain-containing protein</fullName>
    </recommendedName>
</protein>
<keyword evidence="1" id="KW-0812">Transmembrane</keyword>
<sequence length="217" mass="23570">SSFCMNCIFLILFTGPSVSELLVKGKVGQNITVPCFYSVKRTQDITSMCWGRDRCPVSKCSRTIIWTDGWKVTEQHSSRYLLKGNLQAGDVGMYCCRVEIAGLFNDETSNHKVVIEKARISTASPHTYTSEQTSAPGSTRISSFPITRTWSSDSASEAPQTASSPCASTSNCSDGTLKLQNESVSLPSKHYSENGLYIGIGSCAALLVILILALFLT</sequence>
<dbReference type="STRING" id="55661.A0A091GAK3"/>
<keyword evidence="5" id="KW-1185">Reference proteome</keyword>
<dbReference type="InterPro" id="IPR036179">
    <property type="entry name" value="Ig-like_dom_sf"/>
</dbReference>
<evidence type="ECO:0000256" key="1">
    <source>
        <dbReference type="SAM" id="Phobius"/>
    </source>
</evidence>
<feature type="domain" description="Ig-like" evidence="3">
    <location>
        <begin position="16"/>
        <end position="116"/>
    </location>
</feature>
<reference evidence="4 5" key="1">
    <citation type="submission" date="2014-04" db="EMBL/GenBank/DDBJ databases">
        <title>Genome evolution of avian class.</title>
        <authorList>
            <person name="Zhang G."/>
            <person name="Li C."/>
        </authorList>
    </citation>
    <scope>NUCLEOTIDE SEQUENCE [LARGE SCALE GENOMIC DNA]</scope>
    <source>
        <strain evidence="4">BGI_N303</strain>
    </source>
</reference>
<keyword evidence="1" id="KW-1133">Transmembrane helix</keyword>
<dbReference type="PROSITE" id="PS50835">
    <property type="entry name" value="IG_LIKE"/>
    <property type="match status" value="1"/>
</dbReference>
<name>A0A091GAK3_CUCCA</name>
<evidence type="ECO:0000313" key="4">
    <source>
        <dbReference type="EMBL" id="KFO79385.1"/>
    </source>
</evidence>
<gene>
    <name evidence="4" type="ORF">N303_07752</name>
</gene>